<feature type="non-terminal residue" evidence="1">
    <location>
        <position position="52"/>
    </location>
</feature>
<evidence type="ECO:0000313" key="2">
    <source>
        <dbReference type="Proteomes" id="UP000012329"/>
    </source>
</evidence>
<proteinExistence type="predicted"/>
<accession>A0A829D9A4</accession>
<protein>
    <submittedName>
        <fullName evidence="1">Uncharacterized protein</fullName>
    </submittedName>
</protein>
<name>A0A829D9A4_LEPIR</name>
<organism evidence="1 2">
    <name type="scientific">Leptospira interrogans str. 2002000626</name>
    <dbReference type="NCBI Taxonomy" id="996803"/>
    <lineage>
        <taxon>Bacteria</taxon>
        <taxon>Pseudomonadati</taxon>
        <taxon>Spirochaetota</taxon>
        <taxon>Spirochaetia</taxon>
        <taxon>Leptospirales</taxon>
        <taxon>Leptospiraceae</taxon>
        <taxon>Leptospira</taxon>
    </lineage>
</organism>
<dbReference type="Proteomes" id="UP000012329">
    <property type="component" value="Unassembled WGS sequence"/>
</dbReference>
<dbReference type="AlphaFoldDB" id="A0A829D9A4"/>
<reference evidence="1 2" key="1">
    <citation type="submission" date="2013-02" db="EMBL/GenBank/DDBJ databases">
        <authorList>
            <person name="Harkins D.M."/>
            <person name="Durkin A.S."/>
            <person name="Brinkac L.M."/>
            <person name="Haft D.H."/>
            <person name="Selengut J.D."/>
            <person name="Sanka R."/>
            <person name="DePew J."/>
            <person name="Purushe J."/>
            <person name="Whelen A.C."/>
            <person name="Vinetz J.M."/>
            <person name="Sutton G.G."/>
            <person name="Nierman W.C."/>
            <person name="Fouts D.E."/>
        </authorList>
    </citation>
    <scope>NUCLEOTIDE SEQUENCE [LARGE SCALE GENOMIC DNA]</scope>
    <source>
        <strain evidence="1 2">2002000626</strain>
    </source>
</reference>
<gene>
    <name evidence="1" type="ORF">LEP1GSC029_2007</name>
</gene>
<evidence type="ECO:0000313" key="1">
    <source>
        <dbReference type="EMBL" id="EMY04806.1"/>
    </source>
</evidence>
<comment type="caution">
    <text evidence="1">The sequence shown here is derived from an EMBL/GenBank/DDBJ whole genome shotgun (WGS) entry which is preliminary data.</text>
</comment>
<dbReference type="EMBL" id="AFJL02000111">
    <property type="protein sequence ID" value="EMY04806.1"/>
    <property type="molecule type" value="Genomic_DNA"/>
</dbReference>
<sequence>MPFPDRTGSGIPLTGISSGIFEKKIDRLRFYHSNCSGSFSKEVSGSWFSFVK</sequence>